<dbReference type="SUPFAM" id="SSF46785">
    <property type="entry name" value="Winged helix' DNA-binding domain"/>
    <property type="match status" value="1"/>
</dbReference>
<dbReference type="InterPro" id="IPR035897">
    <property type="entry name" value="Toll_tir_struct_dom_sf"/>
</dbReference>
<dbReference type="Pfam" id="PF23282">
    <property type="entry name" value="WHD_ROQ1"/>
    <property type="match status" value="1"/>
</dbReference>
<dbReference type="EnsemblPlants" id="KEH23209">
    <property type="protein sequence ID" value="KEH23209"/>
    <property type="gene ID" value="MTR_7g069180"/>
</dbReference>
<evidence type="ECO:0000256" key="2">
    <source>
        <dbReference type="ARBA" id="ARBA00022737"/>
    </source>
</evidence>
<evidence type="ECO:0000313" key="7">
    <source>
        <dbReference type="EMBL" id="RHN46494.1"/>
    </source>
</evidence>
<dbReference type="PROSITE" id="PS51450">
    <property type="entry name" value="LRR"/>
    <property type="match status" value="1"/>
</dbReference>
<evidence type="ECO:0000256" key="4">
    <source>
        <dbReference type="ARBA" id="ARBA00023027"/>
    </source>
</evidence>
<keyword evidence="1" id="KW-0433">Leucine-rich repeat</keyword>
<dbReference type="InterPro" id="IPR042197">
    <property type="entry name" value="Apaf_helical"/>
</dbReference>
<keyword evidence="3" id="KW-0611">Plant defense</keyword>
<dbReference type="InterPro" id="IPR058192">
    <property type="entry name" value="WHD_ROQ1-like"/>
</dbReference>
<dbReference type="InterPro" id="IPR000157">
    <property type="entry name" value="TIR_dom"/>
</dbReference>
<gene>
    <name evidence="6" type="ordered locus">MTR_7g069180</name>
    <name evidence="7" type="ORF">MtrunA17_Chr7g0242811</name>
</gene>
<protein>
    <submittedName>
        <fullName evidence="6">Disease resistance protein (TIR-NBS-LRR class), putative</fullName>
    </submittedName>
    <submittedName>
        <fullName evidence="7">Putative winged helix-turn-helix DNA-binding domain, toll-like receptor</fullName>
    </submittedName>
</protein>
<dbReference type="FunFam" id="3.40.50.10140:FF:000007">
    <property type="entry name" value="Disease resistance protein (TIR-NBS-LRR class)"/>
    <property type="match status" value="1"/>
</dbReference>
<dbReference type="InterPro" id="IPR032675">
    <property type="entry name" value="LRR_dom_sf"/>
</dbReference>
<dbReference type="GO" id="GO:0007165">
    <property type="term" value="P:signal transduction"/>
    <property type="evidence" value="ECO:0007669"/>
    <property type="project" value="InterPro"/>
</dbReference>
<keyword evidence="4" id="KW-0520">NAD</keyword>
<dbReference type="PRINTS" id="PR00364">
    <property type="entry name" value="DISEASERSIST"/>
</dbReference>
<reference evidence="6 9" key="2">
    <citation type="journal article" date="2014" name="BMC Genomics">
        <title>An improved genome release (version Mt4.0) for the model legume Medicago truncatula.</title>
        <authorList>
            <person name="Tang H."/>
            <person name="Krishnakumar V."/>
            <person name="Bidwell S."/>
            <person name="Rosen B."/>
            <person name="Chan A."/>
            <person name="Zhou S."/>
            <person name="Gentzbittel L."/>
            <person name="Childs K.L."/>
            <person name="Yandell M."/>
            <person name="Gundlach H."/>
            <person name="Mayer K.F."/>
            <person name="Schwartz D.C."/>
            <person name="Town C.D."/>
        </authorList>
    </citation>
    <scope>GENOME REANNOTATION</scope>
    <source>
        <strain evidence="6">A17</strain>
        <strain evidence="8 9">cv. Jemalong A17</strain>
    </source>
</reference>
<sequence length="1129" mass="129216">MYKLFGPMNKLFGPMNKMFGLPREGGTASSSSTDSNSNQSYRYDVFISFRGSDTRNSFVDHLYAHLNRKGIFTFKDDKQLQKGEAISPQLLQAIQQSRISIVVFSKDYASSTWCLDEMAAISESRINLKQVVFPVFYDVDPSHVKKQNGVYENAFVLHTEAFKHNSGKVARWRTTMTYLGGTAGWDVRVEPEFEMIEKIVEAVIKKLGRTFSGSTDDLIGIQPHIEALENLLKLSSEDDGCRVLGIWGMDGIGKTTLATVLYDKISFQFDACCFIENVSKIYEDGGAVAVQKQIICQTIEEKNIDTCSARKISQTMRNRLCKLKLLIVLDNVEQLEQLEKLDIEPKFLHPRSKIIIITRDKHILQAYGADEVFEAKLMNDEDAHKLLCRKAFKSDYPSSGFAELIPKVLVYAQRLPLAVKVLGSFLFSRNANEWSSTLDKFEKNPPNKIMKALQVSYEGLEKDEKEVFLHVACFFNGERKDYVSRILDACELNPGINIRLLAEKSLITIRNEEIHIHEMLHKLGKQIVQEQHPHKPKLWSRMWLYRDFHHAMITNSEAIKAKAIILNQKEDVSKFNKLRAEDLSKLENLEVLILYKSKFSGKPTSLSDSLCYLLWNGYPFTSLPSNFQPHRLVELNMPDSSIKQLWIGPQYLPNLRRMDLSNSKNLKMTPCFEGILNLERLDFTGCINLSHVDPSIGLLTELVFLSFQRCASLVSLNFGRRPLLKSLKVLCLSDCTKLEYTSDFSGLVMLQYLDMDRCASISRIHEFVETLGNLSYLSLRDCTNLVEIPCMLECYIPLKSLIYLDLSFCNISKVPDAIGELKSLERLNLQGNKFTSVPSTYRLKNLSYLNLSHCHMLQSSSELPTANGPSDLLGRYFETTSQSHNHRSGLYIVDSPNYTNLDFFWSGIGWMQRLVKEPRHFRCGFDIVIPWLGHDYYLGNFNFKFKGGLDIVRIENSFSLMDCVGCLFFVKFEVNNCHEVSGSPLGSFSSPLPHPFYLSFESEYTEERFDMPLDLEINKVDGKKYLWVIYISRKHCHFVKTGAHITFKARQGLIIKKWGLHAVANKLKLSIPRDKISLPLQIVKQKERSSSIEPKIQLPYNWYVCDEDEVEMKQAKGKETDLFNLGLIT</sequence>
<dbReference type="Pfam" id="PF00931">
    <property type="entry name" value="NB-ARC"/>
    <property type="match status" value="1"/>
</dbReference>
<reference evidence="7" key="4">
    <citation type="journal article" date="2018" name="Nat. Plants">
        <title>Whole-genome landscape of Medicago truncatula symbiotic genes.</title>
        <authorList>
            <person name="Pecrix Y."/>
            <person name="Gamas P."/>
            <person name="Carrere S."/>
        </authorList>
    </citation>
    <scope>NUCLEOTIDE SEQUENCE</scope>
    <source>
        <tissue evidence="7">Leaves</tissue>
    </source>
</reference>
<dbReference type="Gramene" id="rna40985">
    <property type="protein sequence ID" value="RHN46494.1"/>
    <property type="gene ID" value="gene40985"/>
</dbReference>
<evidence type="ECO:0000259" key="5">
    <source>
        <dbReference type="PROSITE" id="PS50104"/>
    </source>
</evidence>
<dbReference type="InterPro" id="IPR036390">
    <property type="entry name" value="WH_DNA-bd_sf"/>
</dbReference>
<keyword evidence="9" id="KW-1185">Reference proteome</keyword>
<dbReference type="AlphaFoldDB" id="A0A072U0A0"/>
<reference evidence="6 9" key="1">
    <citation type="journal article" date="2011" name="Nature">
        <title>The Medicago genome provides insight into the evolution of rhizobial symbioses.</title>
        <authorList>
            <person name="Young N.D."/>
            <person name="Debelle F."/>
            <person name="Oldroyd G.E."/>
            <person name="Geurts R."/>
            <person name="Cannon S.B."/>
            <person name="Udvardi M.K."/>
            <person name="Benedito V.A."/>
            <person name="Mayer K.F."/>
            <person name="Gouzy J."/>
            <person name="Schoof H."/>
            <person name="Van de Peer Y."/>
            <person name="Proost S."/>
            <person name="Cook D.R."/>
            <person name="Meyers B.C."/>
            <person name="Spannagl M."/>
            <person name="Cheung F."/>
            <person name="De Mita S."/>
            <person name="Krishnakumar V."/>
            <person name="Gundlach H."/>
            <person name="Zhou S."/>
            <person name="Mudge J."/>
            <person name="Bharti A.K."/>
            <person name="Murray J.D."/>
            <person name="Naoumkina M.A."/>
            <person name="Rosen B."/>
            <person name="Silverstein K.A."/>
            <person name="Tang H."/>
            <person name="Rombauts S."/>
            <person name="Zhao P.X."/>
            <person name="Zhou P."/>
            <person name="Barbe V."/>
            <person name="Bardou P."/>
            <person name="Bechner M."/>
            <person name="Bellec A."/>
            <person name="Berger A."/>
            <person name="Berges H."/>
            <person name="Bidwell S."/>
            <person name="Bisseling T."/>
            <person name="Choisne N."/>
            <person name="Couloux A."/>
            <person name="Denny R."/>
            <person name="Deshpande S."/>
            <person name="Dai X."/>
            <person name="Doyle J.J."/>
            <person name="Dudez A.M."/>
            <person name="Farmer A.D."/>
            <person name="Fouteau S."/>
            <person name="Franken C."/>
            <person name="Gibelin C."/>
            <person name="Gish J."/>
            <person name="Goldstein S."/>
            <person name="Gonzalez A.J."/>
            <person name="Green P.J."/>
            <person name="Hallab A."/>
            <person name="Hartog M."/>
            <person name="Hua A."/>
            <person name="Humphray S.J."/>
            <person name="Jeong D.H."/>
            <person name="Jing Y."/>
            <person name="Jocker A."/>
            <person name="Kenton S.M."/>
            <person name="Kim D.J."/>
            <person name="Klee K."/>
            <person name="Lai H."/>
            <person name="Lang C."/>
            <person name="Lin S."/>
            <person name="Macmil S.L."/>
            <person name="Magdelenat G."/>
            <person name="Matthews L."/>
            <person name="McCorrison J."/>
            <person name="Monaghan E.L."/>
            <person name="Mun J.H."/>
            <person name="Najar F.Z."/>
            <person name="Nicholson C."/>
            <person name="Noirot C."/>
            <person name="O'Bleness M."/>
            <person name="Paule C.R."/>
            <person name="Poulain J."/>
            <person name="Prion F."/>
            <person name="Qin B."/>
            <person name="Qu C."/>
            <person name="Retzel E.F."/>
            <person name="Riddle C."/>
            <person name="Sallet E."/>
            <person name="Samain S."/>
            <person name="Samson N."/>
            <person name="Sanders I."/>
            <person name="Saurat O."/>
            <person name="Scarpelli C."/>
            <person name="Schiex T."/>
            <person name="Segurens B."/>
            <person name="Severin A.J."/>
            <person name="Sherrier D.J."/>
            <person name="Shi R."/>
            <person name="Sims S."/>
            <person name="Singer S.R."/>
            <person name="Sinharoy S."/>
            <person name="Sterck L."/>
            <person name="Viollet A."/>
            <person name="Wang B.B."/>
            <person name="Wang K."/>
            <person name="Wang M."/>
            <person name="Wang X."/>
            <person name="Warfsmann J."/>
            <person name="Weissenbach J."/>
            <person name="White D.D."/>
            <person name="White J.D."/>
            <person name="Wiley G.B."/>
            <person name="Wincker P."/>
            <person name="Xing Y."/>
            <person name="Yang L."/>
            <person name="Yao Z."/>
            <person name="Ying F."/>
            <person name="Zhai J."/>
            <person name="Zhou L."/>
            <person name="Zuber A."/>
            <person name="Denarie J."/>
            <person name="Dixon R.A."/>
            <person name="May G.D."/>
            <person name="Schwartz D.C."/>
            <person name="Rogers J."/>
            <person name="Quetier F."/>
            <person name="Town C.D."/>
            <person name="Roe B.A."/>
        </authorList>
    </citation>
    <scope>NUCLEOTIDE SEQUENCE [LARGE SCALE GENOMIC DNA]</scope>
    <source>
        <strain evidence="6">A17</strain>
        <strain evidence="8 9">cv. Jemalong A17</strain>
    </source>
</reference>
<dbReference type="PANTHER" id="PTHR11017:SF290">
    <property type="entry name" value="ADP-RIBOSYL CYCLASE_CYCLIC ADP-RIBOSE HYDROLASE"/>
    <property type="match status" value="1"/>
</dbReference>
<evidence type="ECO:0000256" key="1">
    <source>
        <dbReference type="ARBA" id="ARBA00022614"/>
    </source>
</evidence>
<dbReference type="HOGENOM" id="CLU_001561_0_2_1"/>
<dbReference type="EMBL" id="PSQE01000007">
    <property type="protein sequence ID" value="RHN46494.1"/>
    <property type="molecule type" value="Genomic_DNA"/>
</dbReference>
<dbReference type="SUPFAM" id="SSF52540">
    <property type="entry name" value="P-loop containing nucleoside triphosphate hydrolases"/>
    <property type="match status" value="1"/>
</dbReference>
<organism evidence="6 9">
    <name type="scientific">Medicago truncatula</name>
    <name type="common">Barrel medic</name>
    <name type="synonym">Medicago tribuloides</name>
    <dbReference type="NCBI Taxonomy" id="3880"/>
    <lineage>
        <taxon>Eukaryota</taxon>
        <taxon>Viridiplantae</taxon>
        <taxon>Streptophyta</taxon>
        <taxon>Embryophyta</taxon>
        <taxon>Tracheophyta</taxon>
        <taxon>Spermatophyta</taxon>
        <taxon>Magnoliopsida</taxon>
        <taxon>eudicotyledons</taxon>
        <taxon>Gunneridae</taxon>
        <taxon>Pentapetalae</taxon>
        <taxon>rosids</taxon>
        <taxon>fabids</taxon>
        <taxon>Fabales</taxon>
        <taxon>Fabaceae</taxon>
        <taxon>Papilionoideae</taxon>
        <taxon>50 kb inversion clade</taxon>
        <taxon>NPAAA clade</taxon>
        <taxon>Hologalegina</taxon>
        <taxon>IRL clade</taxon>
        <taxon>Trifolieae</taxon>
        <taxon>Medicago</taxon>
    </lineage>
</organism>
<dbReference type="Pfam" id="PF01582">
    <property type="entry name" value="TIR"/>
    <property type="match status" value="1"/>
</dbReference>
<feature type="domain" description="TIR" evidence="5">
    <location>
        <begin position="41"/>
        <end position="207"/>
    </location>
</feature>
<dbReference type="Proteomes" id="UP000002051">
    <property type="component" value="Unassembled WGS sequence"/>
</dbReference>
<dbReference type="InterPro" id="IPR002182">
    <property type="entry name" value="NB-ARC"/>
</dbReference>
<evidence type="ECO:0000256" key="3">
    <source>
        <dbReference type="ARBA" id="ARBA00022821"/>
    </source>
</evidence>
<dbReference type="InterPro" id="IPR001611">
    <property type="entry name" value="Leu-rich_rpt"/>
</dbReference>
<dbReference type="InterPro" id="IPR027417">
    <property type="entry name" value="P-loop_NTPase"/>
</dbReference>
<dbReference type="GO" id="GO:0043531">
    <property type="term" value="F:ADP binding"/>
    <property type="evidence" value="ECO:0007669"/>
    <property type="project" value="InterPro"/>
</dbReference>
<dbReference type="Gene3D" id="3.40.50.10140">
    <property type="entry name" value="Toll/interleukin-1 receptor homology (TIR) domain"/>
    <property type="match status" value="1"/>
</dbReference>
<keyword evidence="2" id="KW-0677">Repeat</keyword>
<dbReference type="GO" id="GO:0003677">
    <property type="term" value="F:DNA binding"/>
    <property type="evidence" value="ECO:0007669"/>
    <property type="project" value="UniProtKB-KW"/>
</dbReference>
<evidence type="ECO:0000313" key="6">
    <source>
        <dbReference type="EMBL" id="KEH23209.1"/>
    </source>
</evidence>
<dbReference type="SMART" id="SM00255">
    <property type="entry name" value="TIR"/>
    <property type="match status" value="1"/>
</dbReference>
<dbReference type="Pfam" id="PF13855">
    <property type="entry name" value="LRR_8"/>
    <property type="match status" value="1"/>
</dbReference>
<dbReference type="PANTHER" id="PTHR11017">
    <property type="entry name" value="LEUCINE-RICH REPEAT-CONTAINING PROTEIN"/>
    <property type="match status" value="1"/>
</dbReference>
<keyword evidence="7" id="KW-0675">Receptor</keyword>
<dbReference type="EMBL" id="CM001223">
    <property type="protein sequence ID" value="KEH23209.1"/>
    <property type="molecule type" value="Genomic_DNA"/>
</dbReference>
<dbReference type="InterPro" id="IPR044974">
    <property type="entry name" value="Disease_R_plants"/>
</dbReference>
<dbReference type="Proteomes" id="UP000265566">
    <property type="component" value="Chromosome 7"/>
</dbReference>
<dbReference type="Gene3D" id="3.80.10.10">
    <property type="entry name" value="Ribonuclease Inhibitor"/>
    <property type="match status" value="2"/>
</dbReference>
<reference evidence="8" key="3">
    <citation type="submission" date="2015-04" db="UniProtKB">
        <authorList>
            <consortium name="EnsemblPlants"/>
        </authorList>
    </citation>
    <scope>IDENTIFICATION</scope>
    <source>
        <strain evidence="8">cv. Jemalong A17</strain>
    </source>
</reference>
<evidence type="ECO:0000313" key="9">
    <source>
        <dbReference type="Proteomes" id="UP000002051"/>
    </source>
</evidence>
<dbReference type="PROSITE" id="PS50104">
    <property type="entry name" value="TIR"/>
    <property type="match status" value="1"/>
</dbReference>
<dbReference type="SUPFAM" id="SSF52058">
    <property type="entry name" value="L domain-like"/>
    <property type="match status" value="1"/>
</dbReference>
<name>A0A072U0A0_MEDTR</name>
<dbReference type="Gene3D" id="3.40.50.300">
    <property type="entry name" value="P-loop containing nucleotide triphosphate hydrolases"/>
    <property type="match status" value="1"/>
</dbReference>
<dbReference type="GO" id="GO:0006952">
    <property type="term" value="P:defense response"/>
    <property type="evidence" value="ECO:0007669"/>
    <property type="project" value="UniProtKB-KW"/>
</dbReference>
<accession>A0A072U0A0</accession>
<dbReference type="SUPFAM" id="SSF52200">
    <property type="entry name" value="Toll/Interleukin receptor TIR domain"/>
    <property type="match status" value="1"/>
</dbReference>
<evidence type="ECO:0000313" key="8">
    <source>
        <dbReference type="EnsemblPlants" id="KEH23209"/>
    </source>
</evidence>
<keyword evidence="7" id="KW-0238">DNA-binding</keyword>
<proteinExistence type="predicted"/>
<dbReference type="Gene3D" id="1.10.8.430">
    <property type="entry name" value="Helical domain of apoptotic protease-activating factors"/>
    <property type="match status" value="1"/>
</dbReference>